<feature type="transmembrane region" description="Helical" evidence="6">
    <location>
        <begin position="93"/>
        <end position="116"/>
    </location>
</feature>
<comment type="subcellular location">
    <subcellularLocation>
        <location evidence="1">Cell membrane</location>
        <topology evidence="1">Multi-pass membrane protein</topology>
    </subcellularLocation>
</comment>
<organism evidence="7 8">
    <name type="scientific">Nocardioides soli</name>
    <dbReference type="NCBI Taxonomy" id="1036020"/>
    <lineage>
        <taxon>Bacteria</taxon>
        <taxon>Bacillati</taxon>
        <taxon>Actinomycetota</taxon>
        <taxon>Actinomycetes</taxon>
        <taxon>Propionibacteriales</taxon>
        <taxon>Nocardioidaceae</taxon>
        <taxon>Nocardioides</taxon>
    </lineage>
</organism>
<keyword evidence="4 6" id="KW-1133">Transmembrane helix</keyword>
<evidence type="ECO:0000256" key="4">
    <source>
        <dbReference type="ARBA" id="ARBA00022989"/>
    </source>
</evidence>
<feature type="transmembrane region" description="Helical" evidence="6">
    <location>
        <begin position="305"/>
        <end position="327"/>
    </location>
</feature>
<accession>A0A7W4VVT2</accession>
<feature type="transmembrane region" description="Helical" evidence="6">
    <location>
        <begin position="20"/>
        <end position="45"/>
    </location>
</feature>
<keyword evidence="8" id="KW-1185">Reference proteome</keyword>
<feature type="transmembrane region" description="Helical" evidence="6">
    <location>
        <begin position="280"/>
        <end position="299"/>
    </location>
</feature>
<evidence type="ECO:0000256" key="3">
    <source>
        <dbReference type="ARBA" id="ARBA00022692"/>
    </source>
</evidence>
<evidence type="ECO:0000313" key="8">
    <source>
        <dbReference type="Proteomes" id="UP000589626"/>
    </source>
</evidence>
<feature type="transmembrane region" description="Helical" evidence="6">
    <location>
        <begin position="128"/>
        <end position="149"/>
    </location>
</feature>
<protein>
    <submittedName>
        <fullName evidence="7">O-antigen/teichoic acid export membrane protein</fullName>
    </submittedName>
</protein>
<evidence type="ECO:0000256" key="6">
    <source>
        <dbReference type="SAM" id="Phobius"/>
    </source>
</evidence>
<proteinExistence type="predicted"/>
<keyword evidence="5 6" id="KW-0472">Membrane</keyword>
<dbReference type="EMBL" id="JACHWR010000001">
    <property type="protein sequence ID" value="MBB3042237.1"/>
    <property type="molecule type" value="Genomic_DNA"/>
</dbReference>
<feature type="transmembrane region" description="Helical" evidence="6">
    <location>
        <begin position="348"/>
        <end position="367"/>
    </location>
</feature>
<keyword evidence="2" id="KW-1003">Cell membrane</keyword>
<dbReference type="RefSeq" id="WP_183592047.1">
    <property type="nucleotide sequence ID" value="NZ_JACHWR010000001.1"/>
</dbReference>
<sequence length="430" mass="43961">MVQFVTIAVIARHLSSDDLASYFVVMGIVLATYFAAGLGLPDGLVRHVPRTSITSRTTAVALLKRAFLISLATVPVGGAFCGLAIGIVTESGLIGLLAGTWWVCYGVIFVSAQVVVASGSPNLGSAIFYTFANVGQILLTVPLVLAGMASLTETLLATCVGCGLAALISLGLAVTKQRRTDIPPSLAMNRSEVPPLGTVWRDGAFMGAARIVQGCLIWSPVWAAGVILPGADTANVALAGRLTSAVGAVIAAIRFSIRPELATNAASGNWAAIERRGRSIALAASSIAVLSIVGAAALADPVLTAAFGTEFSGAHWILVAMLFATLAESFGGPVDEVLRMSGYAREAFVAQAVLLPAGFGAEVIAAALAGPVALASTFAAVVGALYGYFVAKLYRSEGVLVLTPPLSRVMSTPTRLVSNADEAAEATAKS</sequence>
<keyword evidence="3 6" id="KW-0812">Transmembrane</keyword>
<dbReference type="PANTHER" id="PTHR30250">
    <property type="entry name" value="PST FAMILY PREDICTED COLANIC ACID TRANSPORTER"/>
    <property type="match status" value="1"/>
</dbReference>
<evidence type="ECO:0000256" key="5">
    <source>
        <dbReference type="ARBA" id="ARBA00023136"/>
    </source>
</evidence>
<dbReference type="AlphaFoldDB" id="A0A7W4VVT2"/>
<dbReference type="InterPro" id="IPR050833">
    <property type="entry name" value="Poly_Biosynth_Transport"/>
</dbReference>
<evidence type="ECO:0000256" key="1">
    <source>
        <dbReference type="ARBA" id="ARBA00004651"/>
    </source>
</evidence>
<feature type="transmembrane region" description="Helical" evidence="6">
    <location>
        <begin position="155"/>
        <end position="174"/>
    </location>
</feature>
<dbReference type="PANTHER" id="PTHR30250:SF11">
    <property type="entry name" value="O-ANTIGEN TRANSPORTER-RELATED"/>
    <property type="match status" value="1"/>
</dbReference>
<gene>
    <name evidence="7" type="ORF">FHU40_002038</name>
</gene>
<comment type="caution">
    <text evidence="7">The sequence shown here is derived from an EMBL/GenBank/DDBJ whole genome shotgun (WGS) entry which is preliminary data.</text>
</comment>
<feature type="transmembrane region" description="Helical" evidence="6">
    <location>
        <begin position="66"/>
        <end position="87"/>
    </location>
</feature>
<reference evidence="7 8" key="1">
    <citation type="submission" date="2020-08" db="EMBL/GenBank/DDBJ databases">
        <title>Sequencing the genomes of 1000 actinobacteria strains.</title>
        <authorList>
            <person name="Klenk H.-P."/>
        </authorList>
    </citation>
    <scope>NUCLEOTIDE SEQUENCE [LARGE SCALE GENOMIC DNA]</scope>
    <source>
        <strain evidence="7 8">DSM 105498</strain>
    </source>
</reference>
<name>A0A7W4VVT2_9ACTN</name>
<feature type="transmembrane region" description="Helical" evidence="6">
    <location>
        <begin position="373"/>
        <end position="391"/>
    </location>
</feature>
<dbReference type="GO" id="GO:0005886">
    <property type="term" value="C:plasma membrane"/>
    <property type="evidence" value="ECO:0007669"/>
    <property type="project" value="UniProtKB-SubCell"/>
</dbReference>
<evidence type="ECO:0000256" key="2">
    <source>
        <dbReference type="ARBA" id="ARBA00022475"/>
    </source>
</evidence>
<evidence type="ECO:0000313" key="7">
    <source>
        <dbReference type="EMBL" id="MBB3042237.1"/>
    </source>
</evidence>
<dbReference type="Proteomes" id="UP000589626">
    <property type="component" value="Unassembled WGS sequence"/>
</dbReference>